<feature type="transmembrane region" description="Helical" evidence="8">
    <location>
        <begin position="138"/>
        <end position="156"/>
    </location>
</feature>
<gene>
    <name evidence="11" type="ORF">METZ01_LOCUS24876</name>
</gene>
<evidence type="ECO:0000256" key="3">
    <source>
        <dbReference type="ARBA" id="ARBA00022692"/>
    </source>
</evidence>
<dbReference type="Gene3D" id="3.40.50.300">
    <property type="entry name" value="P-loop containing nucleotide triphosphate hydrolases"/>
    <property type="match status" value="1"/>
</dbReference>
<organism evidence="11">
    <name type="scientific">marine metagenome</name>
    <dbReference type="NCBI Taxonomy" id="408172"/>
    <lineage>
        <taxon>unclassified sequences</taxon>
        <taxon>metagenomes</taxon>
        <taxon>ecological metagenomes</taxon>
    </lineage>
</organism>
<dbReference type="Gene3D" id="1.20.1560.10">
    <property type="entry name" value="ABC transporter type 1, transmembrane domain"/>
    <property type="match status" value="1"/>
</dbReference>
<feature type="transmembrane region" description="Helical" evidence="8">
    <location>
        <begin position="40"/>
        <end position="64"/>
    </location>
</feature>
<dbReference type="CDD" id="cd18544">
    <property type="entry name" value="ABC_6TM_TmrA_like"/>
    <property type="match status" value="1"/>
</dbReference>
<dbReference type="GO" id="GO:0005524">
    <property type="term" value="F:ATP binding"/>
    <property type="evidence" value="ECO:0007669"/>
    <property type="project" value="UniProtKB-KW"/>
</dbReference>
<dbReference type="SUPFAM" id="SSF90123">
    <property type="entry name" value="ABC transporter transmembrane region"/>
    <property type="match status" value="1"/>
</dbReference>
<evidence type="ECO:0000256" key="1">
    <source>
        <dbReference type="ARBA" id="ARBA00004141"/>
    </source>
</evidence>
<dbReference type="InterPro" id="IPR003593">
    <property type="entry name" value="AAA+_ATPase"/>
</dbReference>
<dbReference type="GO" id="GO:0016887">
    <property type="term" value="F:ATP hydrolysis activity"/>
    <property type="evidence" value="ECO:0007669"/>
    <property type="project" value="InterPro"/>
</dbReference>
<dbReference type="Pfam" id="PF00005">
    <property type="entry name" value="ABC_tran"/>
    <property type="match status" value="1"/>
</dbReference>
<feature type="non-terminal residue" evidence="11">
    <location>
        <position position="1"/>
    </location>
</feature>
<dbReference type="InterPro" id="IPR039421">
    <property type="entry name" value="Type_1_exporter"/>
</dbReference>
<dbReference type="FunFam" id="3.40.50.300:FF:000604">
    <property type="entry name" value="ABC transporter B family member 28"/>
    <property type="match status" value="1"/>
</dbReference>
<dbReference type="PROSITE" id="PS50929">
    <property type="entry name" value="ABC_TM1F"/>
    <property type="match status" value="1"/>
</dbReference>
<dbReference type="PANTHER" id="PTHR43394">
    <property type="entry name" value="ATP-DEPENDENT PERMEASE MDL1, MITOCHONDRIAL"/>
    <property type="match status" value="1"/>
</dbReference>
<keyword evidence="2" id="KW-0813">Transport</keyword>
<dbReference type="InterPro" id="IPR036640">
    <property type="entry name" value="ABC1_TM_sf"/>
</dbReference>
<evidence type="ECO:0000256" key="7">
    <source>
        <dbReference type="ARBA" id="ARBA00023136"/>
    </source>
</evidence>
<dbReference type="GO" id="GO:0016020">
    <property type="term" value="C:membrane"/>
    <property type="evidence" value="ECO:0007669"/>
    <property type="project" value="UniProtKB-SubCell"/>
</dbReference>
<dbReference type="Pfam" id="PF00664">
    <property type="entry name" value="ABC_membrane"/>
    <property type="match status" value="1"/>
</dbReference>
<feature type="transmembrane region" description="Helical" evidence="8">
    <location>
        <begin position="246"/>
        <end position="266"/>
    </location>
</feature>
<keyword evidence="4" id="KW-0547">Nucleotide-binding</keyword>
<evidence type="ECO:0000256" key="5">
    <source>
        <dbReference type="ARBA" id="ARBA00022840"/>
    </source>
</evidence>
<reference evidence="11" key="1">
    <citation type="submission" date="2018-05" db="EMBL/GenBank/DDBJ databases">
        <authorList>
            <person name="Lanie J.A."/>
            <person name="Ng W.-L."/>
            <person name="Kazmierczak K.M."/>
            <person name="Andrzejewski T.M."/>
            <person name="Davidsen T.M."/>
            <person name="Wayne K.J."/>
            <person name="Tettelin H."/>
            <person name="Glass J.I."/>
            <person name="Rusch D."/>
            <person name="Podicherti R."/>
            <person name="Tsui H.-C.T."/>
            <person name="Winkler M.E."/>
        </authorList>
    </citation>
    <scope>NUCLEOTIDE SEQUENCE</scope>
</reference>
<evidence type="ECO:0000256" key="6">
    <source>
        <dbReference type="ARBA" id="ARBA00022989"/>
    </source>
</evidence>
<dbReference type="SUPFAM" id="SSF52540">
    <property type="entry name" value="P-loop containing nucleoside triphosphate hydrolases"/>
    <property type="match status" value="1"/>
</dbReference>
<dbReference type="PANTHER" id="PTHR43394:SF1">
    <property type="entry name" value="ATP-BINDING CASSETTE SUB-FAMILY B MEMBER 10, MITOCHONDRIAL"/>
    <property type="match status" value="1"/>
</dbReference>
<feature type="transmembrane region" description="Helical" evidence="8">
    <location>
        <begin position="109"/>
        <end position="132"/>
    </location>
</feature>
<dbReference type="InterPro" id="IPR003439">
    <property type="entry name" value="ABC_transporter-like_ATP-bd"/>
</dbReference>
<feature type="domain" description="ABC transmembrane type-1" evidence="10">
    <location>
        <begin position="1"/>
        <end position="281"/>
    </location>
</feature>
<evidence type="ECO:0000256" key="2">
    <source>
        <dbReference type="ARBA" id="ARBA00022448"/>
    </source>
</evidence>
<keyword evidence="3 8" id="KW-0812">Transmembrane</keyword>
<evidence type="ECO:0000256" key="4">
    <source>
        <dbReference type="ARBA" id="ARBA00022741"/>
    </source>
</evidence>
<protein>
    <recommendedName>
        <fullName evidence="12">Antibiotic ABC transporter ATP-binding protein</fullName>
    </recommendedName>
</protein>
<dbReference type="EMBL" id="UINC01001140">
    <property type="protein sequence ID" value="SUZ72022.1"/>
    <property type="molecule type" value="Genomic_DNA"/>
</dbReference>
<keyword evidence="5" id="KW-0067">ATP-binding</keyword>
<dbReference type="SMART" id="SM00382">
    <property type="entry name" value="AAA"/>
    <property type="match status" value="1"/>
</dbReference>
<keyword evidence="7 8" id="KW-0472">Membrane</keyword>
<evidence type="ECO:0000256" key="8">
    <source>
        <dbReference type="SAM" id="Phobius"/>
    </source>
</evidence>
<sequence>LIFLTLLLSVLGPIRPYLTQIIIDDYVVLNDLEGLKGMIFLLFFLLIINAIIMYFHTYLSGWLGQNIIKNIRVKLFSHMQSFKLKFFDKTPIGRIVTRNVSDIETIADIFGQGVAAIIGDILLLFGIVFLMFLLNWKLTLISLSTLPLLLLTTYVFKEKVKVSFNEVRDAVANLNSYVQEHIVGMKIVQIFGNEKKEYQKFVEVNDTHLKANLKAVLYYSIYFPVMELFTSIGLGLLIWYGSGEIFSEQVSIGVLIAFIMYLQLFFRPIRSIADRFNTIQMGVVSSTRIFNLLDSYDTIKSNEKIITNDIFGSVEFKNVWFAYNDDDYVLKNINFKIEAGESIAFVGSTGSGKSSIINLLNRFYEFNKGKILIDDEDIRDYNISHLRENIGYVSQDVFLFSDTIANNITLFNDSISEDKIWDAIKSVGAENFINKLPGKIQYNVKERGASLSVGQRQLISCIRIMLYDPKIILLDEATSSVDTETEEMIQHAISKILYGRTSIVVAHRLSTIEQVNKIVVVEDGEIKEIGAHEKLMLNGGYYKNLYDMQY</sequence>
<dbReference type="GO" id="GO:0015421">
    <property type="term" value="F:ABC-type oligopeptide transporter activity"/>
    <property type="evidence" value="ECO:0007669"/>
    <property type="project" value="TreeGrafter"/>
</dbReference>
<feature type="non-terminal residue" evidence="11">
    <location>
        <position position="550"/>
    </location>
</feature>
<accession>A0A381PY54</accession>
<evidence type="ECO:0000259" key="9">
    <source>
        <dbReference type="PROSITE" id="PS50893"/>
    </source>
</evidence>
<name>A0A381PY54_9ZZZZ</name>
<feature type="domain" description="ABC transporter" evidence="9">
    <location>
        <begin position="314"/>
        <end position="548"/>
    </location>
</feature>
<dbReference type="InterPro" id="IPR011527">
    <property type="entry name" value="ABC1_TM_dom"/>
</dbReference>
<evidence type="ECO:0000313" key="11">
    <source>
        <dbReference type="EMBL" id="SUZ72022.1"/>
    </source>
</evidence>
<evidence type="ECO:0008006" key="12">
    <source>
        <dbReference type="Google" id="ProtNLM"/>
    </source>
</evidence>
<proteinExistence type="predicted"/>
<evidence type="ECO:0000259" key="10">
    <source>
        <dbReference type="PROSITE" id="PS50929"/>
    </source>
</evidence>
<dbReference type="AlphaFoldDB" id="A0A381PY54"/>
<dbReference type="GO" id="GO:0005737">
    <property type="term" value="C:cytoplasm"/>
    <property type="evidence" value="ECO:0007669"/>
    <property type="project" value="UniProtKB-ARBA"/>
</dbReference>
<dbReference type="InterPro" id="IPR027417">
    <property type="entry name" value="P-loop_NTPase"/>
</dbReference>
<comment type="subcellular location">
    <subcellularLocation>
        <location evidence="1">Membrane</location>
        <topology evidence="1">Multi-pass membrane protein</topology>
    </subcellularLocation>
</comment>
<feature type="transmembrane region" description="Helical" evidence="8">
    <location>
        <begin position="216"/>
        <end position="240"/>
    </location>
</feature>
<keyword evidence="6 8" id="KW-1133">Transmembrane helix</keyword>
<dbReference type="PROSITE" id="PS50893">
    <property type="entry name" value="ABC_TRANSPORTER_2"/>
    <property type="match status" value="1"/>
</dbReference>